<keyword evidence="4" id="KW-0548">Nucleotidyltransferase</keyword>
<dbReference type="GO" id="GO:0016810">
    <property type="term" value="F:hydrolase activity, acting on carbon-nitrogen (but not peptide) bonds"/>
    <property type="evidence" value="ECO:0007669"/>
    <property type="project" value="InterPro"/>
</dbReference>
<dbReference type="Gene3D" id="3.40.50.620">
    <property type="entry name" value="HUPs"/>
    <property type="match status" value="1"/>
</dbReference>
<dbReference type="InterPro" id="IPR032466">
    <property type="entry name" value="Metal_Hydrolase"/>
</dbReference>
<feature type="compositionally biased region" description="Basic and acidic residues" evidence="8">
    <location>
        <begin position="242"/>
        <end position="255"/>
    </location>
</feature>
<evidence type="ECO:0000256" key="7">
    <source>
        <dbReference type="ARBA" id="ARBA00023264"/>
    </source>
</evidence>
<keyword evidence="7" id="KW-1208">Phospholipid metabolism</keyword>
<dbReference type="InterPro" id="IPR004821">
    <property type="entry name" value="Cyt_trans-like"/>
</dbReference>
<evidence type="ECO:0000256" key="8">
    <source>
        <dbReference type="SAM" id="MobiDB-lite"/>
    </source>
</evidence>
<dbReference type="AlphaFoldDB" id="A0A1J8PJL7"/>
<dbReference type="Gene3D" id="3.90.1680.10">
    <property type="entry name" value="SOS response associated peptidase-like"/>
    <property type="match status" value="1"/>
</dbReference>
<dbReference type="GO" id="GO:0003697">
    <property type="term" value="F:single-stranded DNA binding"/>
    <property type="evidence" value="ECO:0007669"/>
    <property type="project" value="InterPro"/>
</dbReference>
<dbReference type="Pfam" id="PF01467">
    <property type="entry name" value="CTP_transf_like"/>
    <property type="match status" value="1"/>
</dbReference>
<evidence type="ECO:0000256" key="6">
    <source>
        <dbReference type="ARBA" id="ARBA00023209"/>
    </source>
</evidence>
<evidence type="ECO:0000259" key="10">
    <source>
        <dbReference type="Pfam" id="PF07969"/>
    </source>
</evidence>
<dbReference type="InterPro" id="IPR033932">
    <property type="entry name" value="YtcJ-like"/>
</dbReference>
<organism evidence="11 12">
    <name type="scientific">Rhizopogon vesiculosus</name>
    <dbReference type="NCBI Taxonomy" id="180088"/>
    <lineage>
        <taxon>Eukaryota</taxon>
        <taxon>Fungi</taxon>
        <taxon>Dikarya</taxon>
        <taxon>Basidiomycota</taxon>
        <taxon>Agaricomycotina</taxon>
        <taxon>Agaricomycetes</taxon>
        <taxon>Agaricomycetidae</taxon>
        <taxon>Boletales</taxon>
        <taxon>Suillineae</taxon>
        <taxon>Rhizopogonaceae</taxon>
        <taxon>Rhizopogon</taxon>
    </lineage>
</organism>
<dbReference type="SUPFAM" id="SSF143081">
    <property type="entry name" value="BB1717-like"/>
    <property type="match status" value="1"/>
</dbReference>
<evidence type="ECO:0000256" key="1">
    <source>
        <dbReference type="ARBA" id="ARBA00010101"/>
    </source>
</evidence>
<accession>A0A1J8PJL7</accession>
<dbReference type="CDD" id="cd02174">
    <property type="entry name" value="CCT"/>
    <property type="match status" value="1"/>
</dbReference>
<evidence type="ECO:0000313" key="11">
    <source>
        <dbReference type="EMBL" id="OJA09125.1"/>
    </source>
</evidence>
<dbReference type="InterPro" id="IPR003738">
    <property type="entry name" value="SRAP"/>
</dbReference>
<dbReference type="EMBL" id="LVVM01006016">
    <property type="protein sequence ID" value="OJA09125.1"/>
    <property type="molecule type" value="Genomic_DNA"/>
</dbReference>
<dbReference type="GO" id="GO:0016779">
    <property type="term" value="F:nucleotidyltransferase activity"/>
    <property type="evidence" value="ECO:0007669"/>
    <property type="project" value="UniProtKB-KW"/>
</dbReference>
<evidence type="ECO:0000259" key="9">
    <source>
        <dbReference type="Pfam" id="PF01467"/>
    </source>
</evidence>
<dbReference type="PANTHER" id="PTHR22642">
    <property type="entry name" value="IMIDAZOLONEPROPIONASE"/>
    <property type="match status" value="1"/>
</dbReference>
<dbReference type="Pfam" id="PF07969">
    <property type="entry name" value="Amidohydro_3"/>
    <property type="match status" value="1"/>
</dbReference>
<keyword evidence="2" id="KW-0444">Lipid biosynthesis</keyword>
<feature type="domain" description="Cytidyltransferase-like" evidence="9">
    <location>
        <begin position="421"/>
        <end position="547"/>
    </location>
</feature>
<feature type="compositionally biased region" description="Low complexity" evidence="8">
    <location>
        <begin position="331"/>
        <end position="348"/>
    </location>
</feature>
<gene>
    <name evidence="11" type="ORF">AZE42_02325</name>
</gene>
<name>A0A1J8PJL7_9AGAM</name>
<dbReference type="InterPro" id="IPR013108">
    <property type="entry name" value="Amidohydro_3"/>
</dbReference>
<dbReference type="Proteomes" id="UP000183567">
    <property type="component" value="Unassembled WGS sequence"/>
</dbReference>
<protein>
    <submittedName>
        <fullName evidence="11">Uncharacterized protein</fullName>
    </submittedName>
</protein>
<keyword evidence="5" id="KW-0443">Lipid metabolism</keyword>
<dbReference type="CDD" id="cd01300">
    <property type="entry name" value="YtcJ_like"/>
    <property type="match status" value="1"/>
</dbReference>
<sequence length="1161" mass="129000">MCGRYALGLQRAEIRALPGYPGLEVDEWVNEDSFMSRHNIAPNSQAPIIRRCSPPSPNLQLQTMRWGIPYGKVITNSQYAINARSENIIEGAGMWNKYRGGSRCVVVSQGYYEWQTKGKEKIPYFMKHADGTMMLMAGMYHVSDDTNQTYHFAIITTNASKSLSWLHDRQPVILTSHADITKWLDTSSHAWSAELAKLLQPVDGLTCYQVPKEVGKVGAESPAFIQPVATRKDGIKAMFAKQQERNKESMKRTSEEDNDPLTDDGGSTISINIPPTVPRSSASKPPKAPSRVRHQLASSMLSDDGTDSQTYDGDVESSVTACTGSHPFNKTSLHPTLHHSSSASTLTSQADDAVPSTSTSKAAALAPDEPMPTAEAVFTFNPAALTPDDIQAFVRSAIEGESSRSYKINQPPLNRPVRVFADGVYDLFHFGHALQLRQAKLSFPSVHLLAGVNSDEDVIMNKARCVMTSAERCEAVRHCRWVDEIISDSPWVLDQAFLEKWNIDYVAHDELPYMSEGHDDVYAFVKAQGKFIPTRRTPGISTSELLERIVSGYRKRDFDQKLEKMGHAELKAEGSDFDESRNVSRRLRYRATVCHQLGRAIHLNIEADYAVCSANSKIYTVDTDLPNVQCIVVHDTLIADTGDLEDVTIRWKERWWSENPGLLQSPWPFNYLLEPSLRVVAVHPDNIVVPGLTDAHAHLLHYGFKMHLNLEDCASADEVLSHLKAYVLSHPEILNDPTRWIEGMGWDQNKWPGAQYPHADDFDRESLLRGRRISLTRIDGHAAWVSNRVLQLIAPLPEDIDGGLIVRDEHGKPTGLFIDNAMSLVPSRPFSESRAMEFFNRTATDALAAGLTSVHDAMSTPEEINFYKKFSETQKLPLRLYLMGNVNSDDYWGNQIPRLIQHGVGGRLTVRSVKLFTDGALGSFGAALLEPYSDNPSTRGIMRVQPDTLAALNIHCIGDRANRVVLDIYEDLLVNTSFSINELRPRIEHAQILTRDDLKRTGKLGVIPSVQPTHATSDMWYAEDRLGPERIQGAYAYQSLLDASPNRILPLGSDFPVESINPLLGFYAAVSRLSVKGDSPHGPGGWYPSERLSRTEALKGMTIDAAYASFSEDTLGSLSIGKKADFVVLDRDIMTVPIEEILGAKVTATVIDGEAVYGNLY</sequence>
<dbReference type="NCBIfam" id="TIGR00125">
    <property type="entry name" value="cyt_tran_rel"/>
    <property type="match status" value="1"/>
</dbReference>
<evidence type="ECO:0000256" key="2">
    <source>
        <dbReference type="ARBA" id="ARBA00022516"/>
    </source>
</evidence>
<comment type="similarity">
    <text evidence="1">Belongs to the cytidylyltransferase family.</text>
</comment>
<dbReference type="InterPro" id="IPR014729">
    <property type="entry name" value="Rossmann-like_a/b/a_fold"/>
</dbReference>
<keyword evidence="3" id="KW-0808">Transferase</keyword>
<keyword evidence="12" id="KW-1185">Reference proteome</keyword>
<proteinExistence type="inferred from homology"/>
<dbReference type="Pfam" id="PF02586">
    <property type="entry name" value="SRAP"/>
    <property type="match status" value="1"/>
</dbReference>
<dbReference type="PANTHER" id="PTHR22642:SF2">
    <property type="entry name" value="PROTEIN LONG AFTER FAR-RED 3"/>
    <property type="match status" value="1"/>
</dbReference>
<dbReference type="GO" id="GO:0106300">
    <property type="term" value="P:protein-DNA covalent cross-linking repair"/>
    <property type="evidence" value="ECO:0007669"/>
    <property type="project" value="InterPro"/>
</dbReference>
<evidence type="ECO:0000256" key="3">
    <source>
        <dbReference type="ARBA" id="ARBA00022679"/>
    </source>
</evidence>
<feature type="region of interest" description="Disordered" evidence="8">
    <location>
        <begin position="242"/>
        <end position="294"/>
    </location>
</feature>
<dbReference type="OrthoDB" id="3501663at2759"/>
<dbReference type="InterPro" id="IPR011059">
    <property type="entry name" value="Metal-dep_hydrolase_composite"/>
</dbReference>
<evidence type="ECO:0000256" key="4">
    <source>
        <dbReference type="ARBA" id="ARBA00022695"/>
    </source>
</evidence>
<dbReference type="Gene3D" id="2.30.40.10">
    <property type="entry name" value="Urease, subunit C, domain 1"/>
    <property type="match status" value="1"/>
</dbReference>
<keyword evidence="6" id="KW-0594">Phospholipid biosynthesis</keyword>
<feature type="domain" description="Amidohydrolase 3" evidence="10">
    <location>
        <begin position="687"/>
        <end position="1157"/>
    </location>
</feature>
<dbReference type="SUPFAM" id="SSF51338">
    <property type="entry name" value="Composite domain of metallo-dependent hydrolases"/>
    <property type="match status" value="1"/>
</dbReference>
<dbReference type="GO" id="GO:0008654">
    <property type="term" value="P:phospholipid biosynthetic process"/>
    <property type="evidence" value="ECO:0007669"/>
    <property type="project" value="UniProtKB-KW"/>
</dbReference>
<evidence type="ECO:0000256" key="5">
    <source>
        <dbReference type="ARBA" id="ARBA00023098"/>
    </source>
</evidence>
<comment type="caution">
    <text evidence="11">The sequence shown here is derived from an EMBL/GenBank/DDBJ whole genome shotgun (WGS) entry which is preliminary data.</text>
</comment>
<dbReference type="Gene3D" id="3.20.20.140">
    <property type="entry name" value="Metal-dependent hydrolases"/>
    <property type="match status" value="1"/>
</dbReference>
<dbReference type="SUPFAM" id="SSF51556">
    <property type="entry name" value="Metallo-dependent hydrolases"/>
    <property type="match status" value="1"/>
</dbReference>
<dbReference type="InterPro" id="IPR036590">
    <property type="entry name" value="SRAP-like"/>
</dbReference>
<dbReference type="STRING" id="180088.A0A1J8PJL7"/>
<reference evidence="11 12" key="1">
    <citation type="submission" date="2016-03" db="EMBL/GenBank/DDBJ databases">
        <title>Comparative genomics of the ectomycorrhizal sister species Rhizopogon vinicolor and Rhizopogon vesiculosus (Basidiomycota: Boletales) reveals a divergence of the mating type B locus.</title>
        <authorList>
            <person name="Mujic A.B."/>
            <person name="Kuo A."/>
            <person name="Tritt A."/>
            <person name="Lipzen A."/>
            <person name="Chen C."/>
            <person name="Johnson J."/>
            <person name="Sharma A."/>
            <person name="Barry K."/>
            <person name="Grigoriev I.V."/>
            <person name="Spatafora J.W."/>
        </authorList>
    </citation>
    <scope>NUCLEOTIDE SEQUENCE [LARGE SCALE GENOMIC DNA]</scope>
    <source>
        <strain evidence="11 12">AM-OR11-056</strain>
    </source>
</reference>
<dbReference type="Gene3D" id="3.10.310.70">
    <property type="match status" value="1"/>
</dbReference>
<dbReference type="InterPro" id="IPR041723">
    <property type="entry name" value="CCT"/>
</dbReference>
<dbReference type="SUPFAM" id="SSF52374">
    <property type="entry name" value="Nucleotidylyl transferase"/>
    <property type="match status" value="1"/>
</dbReference>
<evidence type="ECO:0000313" key="12">
    <source>
        <dbReference type="Proteomes" id="UP000183567"/>
    </source>
</evidence>
<feature type="region of interest" description="Disordered" evidence="8">
    <location>
        <begin position="330"/>
        <end position="368"/>
    </location>
</feature>